<dbReference type="InterPro" id="IPR000504">
    <property type="entry name" value="RRM_dom"/>
</dbReference>
<dbReference type="InterPro" id="IPR038876">
    <property type="entry name" value="ENOX"/>
</dbReference>
<gene>
    <name evidence="6" type="ORF">JTE90_014870</name>
</gene>
<dbReference type="GO" id="GO:0016491">
    <property type="term" value="F:oxidoreductase activity"/>
    <property type="evidence" value="ECO:0007669"/>
    <property type="project" value="InterPro"/>
</dbReference>
<organism evidence="6 7">
    <name type="scientific">Oedothorax gibbosus</name>
    <dbReference type="NCBI Taxonomy" id="931172"/>
    <lineage>
        <taxon>Eukaryota</taxon>
        <taxon>Metazoa</taxon>
        <taxon>Ecdysozoa</taxon>
        <taxon>Arthropoda</taxon>
        <taxon>Chelicerata</taxon>
        <taxon>Arachnida</taxon>
        <taxon>Araneae</taxon>
        <taxon>Araneomorphae</taxon>
        <taxon>Entelegynae</taxon>
        <taxon>Araneoidea</taxon>
        <taxon>Linyphiidae</taxon>
        <taxon>Erigoninae</taxon>
        <taxon>Oedothorax</taxon>
    </lineage>
</organism>
<keyword evidence="7" id="KW-1185">Reference proteome</keyword>
<dbReference type="GO" id="GO:0009897">
    <property type="term" value="C:external side of plasma membrane"/>
    <property type="evidence" value="ECO:0007669"/>
    <property type="project" value="InterPro"/>
</dbReference>
<dbReference type="Gene3D" id="3.30.70.330">
    <property type="match status" value="1"/>
</dbReference>
<reference evidence="6 7" key="1">
    <citation type="journal article" date="2022" name="Nat. Ecol. Evol.">
        <title>A masculinizing supergene underlies an exaggerated male reproductive morph in a spider.</title>
        <authorList>
            <person name="Hendrickx F."/>
            <person name="De Corte Z."/>
            <person name="Sonet G."/>
            <person name="Van Belleghem S.M."/>
            <person name="Kostlbacher S."/>
            <person name="Vangestel C."/>
        </authorList>
    </citation>
    <scope>NUCLEOTIDE SEQUENCE [LARGE SCALE GENOMIC DNA]</scope>
    <source>
        <strain evidence="6">W744_W776</strain>
    </source>
</reference>
<dbReference type="Proteomes" id="UP000827092">
    <property type="component" value="Unassembled WGS sequence"/>
</dbReference>
<name>A0AAV6TTB2_9ARAC</name>
<dbReference type="PANTHER" id="PTHR16001:SF4">
    <property type="entry name" value="ECTO-NOX DISULFIDE-THIOL EXCHANGER 1-LIKE PROTEIN"/>
    <property type="match status" value="1"/>
</dbReference>
<dbReference type="Pfam" id="PF00076">
    <property type="entry name" value="RRM_1"/>
    <property type="match status" value="1"/>
</dbReference>
<dbReference type="SUPFAM" id="SSF54928">
    <property type="entry name" value="RNA-binding domain, RBD"/>
    <property type="match status" value="1"/>
</dbReference>
<feature type="domain" description="RRM" evidence="5">
    <location>
        <begin position="224"/>
        <end position="303"/>
    </location>
</feature>
<evidence type="ECO:0000313" key="6">
    <source>
        <dbReference type="EMBL" id="KAG8174827.1"/>
    </source>
</evidence>
<evidence type="ECO:0000259" key="5">
    <source>
        <dbReference type="PROSITE" id="PS50102"/>
    </source>
</evidence>
<comment type="caution">
    <text evidence="6">The sequence shown here is derived from an EMBL/GenBank/DDBJ whole genome shotgun (WGS) entry which is preliminary data.</text>
</comment>
<dbReference type="GO" id="GO:0003723">
    <property type="term" value="F:RNA binding"/>
    <property type="evidence" value="ECO:0007669"/>
    <property type="project" value="UniProtKB-UniRule"/>
</dbReference>
<feature type="compositionally biased region" description="Basic and acidic residues" evidence="4">
    <location>
        <begin position="484"/>
        <end position="496"/>
    </location>
</feature>
<evidence type="ECO:0000256" key="3">
    <source>
        <dbReference type="SAM" id="Coils"/>
    </source>
</evidence>
<accession>A0AAV6TTB2</accession>
<keyword evidence="1 2" id="KW-0694">RNA-binding</keyword>
<feature type="region of interest" description="Disordered" evidence="4">
    <location>
        <begin position="1"/>
        <end position="96"/>
    </location>
</feature>
<dbReference type="GO" id="GO:0007624">
    <property type="term" value="P:ultradian rhythm"/>
    <property type="evidence" value="ECO:0007669"/>
    <property type="project" value="InterPro"/>
</dbReference>
<evidence type="ECO:0000256" key="2">
    <source>
        <dbReference type="PROSITE-ProRule" id="PRU00176"/>
    </source>
</evidence>
<feature type="region of interest" description="Disordered" evidence="4">
    <location>
        <begin position="477"/>
        <end position="496"/>
    </location>
</feature>
<feature type="compositionally biased region" description="Basic and acidic residues" evidence="4">
    <location>
        <begin position="62"/>
        <end position="80"/>
    </location>
</feature>
<protein>
    <recommendedName>
        <fullName evidence="5">RRM domain-containing protein</fullName>
    </recommendedName>
</protein>
<evidence type="ECO:0000256" key="4">
    <source>
        <dbReference type="SAM" id="MobiDB-lite"/>
    </source>
</evidence>
<dbReference type="InterPro" id="IPR012677">
    <property type="entry name" value="Nucleotide-bd_a/b_plait_sf"/>
</dbReference>
<dbReference type="SMART" id="SM00360">
    <property type="entry name" value="RRM"/>
    <property type="match status" value="1"/>
</dbReference>
<evidence type="ECO:0000313" key="7">
    <source>
        <dbReference type="Proteomes" id="UP000827092"/>
    </source>
</evidence>
<feature type="compositionally biased region" description="Polar residues" evidence="4">
    <location>
        <begin position="1"/>
        <end position="26"/>
    </location>
</feature>
<dbReference type="AlphaFoldDB" id="A0AAV6TTB2"/>
<keyword evidence="3" id="KW-0175">Coiled coil</keyword>
<dbReference type="PANTHER" id="PTHR16001">
    <property type="entry name" value="ECTO-NOX DISULFIDE-THIOL EXCHANGER"/>
    <property type="match status" value="1"/>
</dbReference>
<sequence>MGSSDSSPEFPNGTPNNQITDSNSKKTWVPKSRPVPSDRKHGKKREHSPEKEWGKGKSPTRKNPDNSREDEGKDKPKEELQFQPTQQPPISIHAASTSTYPANGYATSDYYAVDPNQNNYMMPQYNMYNTMNQWGASVSSSMPPMDMTSTSTGMNPYPYVVPADPSMYGMMGPMAGYCPMPMMNGAMPPMVPPKVTKTFPNCTLAAPPPGAPVPTRRNRPNGCKTVFVGGLPEKITEEIIKEAFSDCGEISTVRMSKKNFCHIRFASEHMVDQAMFFSGYRLKIENKDEPAYSSRIHVDFAIARDDQYEYECMMRTLSREMRHEKEGLRPPSPPPIVNYSECEAATLGESLRNEDTFKQALEVLITWLDRGECNKRNAGTFYSMIQSTYSHVRRLVAEKTKIEDELTAVKQKLHQQSTANAQHFMDIESVFNHASAQKVWDHFTKAQRKHIDQWKRQTTDIKLQNLEDLLGERIEDEMEMSDSEDQKPPEESTEKKLELNEELAKVQEDKQKLQKEVEMLRNQLQATNNEMVSSKDENEKKITALSDTYQLMQQNYLETKKKLEETVKEKMALVSREIVSLDKQQGGGNCASASGAVTEKARLVSLIATFLNVHPLGASIDYICSYLVKMDRNINTRDVENLMMKFNTVFKEESTGIGATLEKKWIFYGYKFYTSPSSESIF</sequence>
<dbReference type="EMBL" id="JAFNEN010001134">
    <property type="protein sequence ID" value="KAG8174827.1"/>
    <property type="molecule type" value="Genomic_DNA"/>
</dbReference>
<feature type="coiled-coil region" evidence="3">
    <location>
        <begin position="496"/>
        <end position="569"/>
    </location>
</feature>
<feature type="compositionally biased region" description="Polar residues" evidence="4">
    <location>
        <begin position="82"/>
        <end position="96"/>
    </location>
</feature>
<dbReference type="InterPro" id="IPR035979">
    <property type="entry name" value="RBD_domain_sf"/>
</dbReference>
<dbReference type="PROSITE" id="PS50102">
    <property type="entry name" value="RRM"/>
    <property type="match status" value="1"/>
</dbReference>
<proteinExistence type="predicted"/>
<evidence type="ECO:0000256" key="1">
    <source>
        <dbReference type="ARBA" id="ARBA00022884"/>
    </source>
</evidence>